<comment type="similarity">
    <text evidence="1">Belongs to the LDH2/MDH2 oxidoreductase family.</text>
</comment>
<evidence type="ECO:0000256" key="1">
    <source>
        <dbReference type="ARBA" id="ARBA00006056"/>
    </source>
</evidence>
<name>A0A1W0X078_HYPEX</name>
<dbReference type="PANTHER" id="PTHR11091">
    <property type="entry name" value="OXIDOREDUCTASE-RELATED"/>
    <property type="match status" value="1"/>
</dbReference>
<dbReference type="InterPro" id="IPR036111">
    <property type="entry name" value="Mal/L-sulfo/L-lacto_DH-like_sf"/>
</dbReference>
<organism evidence="2 3">
    <name type="scientific">Hypsibius exemplaris</name>
    <name type="common">Freshwater tardigrade</name>
    <dbReference type="NCBI Taxonomy" id="2072580"/>
    <lineage>
        <taxon>Eukaryota</taxon>
        <taxon>Metazoa</taxon>
        <taxon>Ecdysozoa</taxon>
        <taxon>Tardigrada</taxon>
        <taxon>Eutardigrada</taxon>
        <taxon>Parachela</taxon>
        <taxon>Hypsibioidea</taxon>
        <taxon>Hypsibiidae</taxon>
        <taxon>Hypsibius</taxon>
    </lineage>
</organism>
<dbReference type="InterPro" id="IPR003767">
    <property type="entry name" value="Malate/L-lactate_DH-like"/>
</dbReference>
<dbReference type="GO" id="GO:0016491">
    <property type="term" value="F:oxidoreductase activity"/>
    <property type="evidence" value="ECO:0007669"/>
    <property type="project" value="InterPro"/>
</dbReference>
<dbReference type="Gene3D" id="3.30.60.50">
    <property type="entry name" value="Hypothetical oxidoreductase yiak, domain 3"/>
    <property type="match status" value="1"/>
</dbReference>
<keyword evidence="3" id="KW-1185">Reference proteome</keyword>
<dbReference type="PANTHER" id="PTHR11091:SF0">
    <property type="entry name" value="MALATE DEHYDROGENASE"/>
    <property type="match status" value="1"/>
</dbReference>
<evidence type="ECO:0000313" key="2">
    <source>
        <dbReference type="EMBL" id="OQV20835.1"/>
    </source>
</evidence>
<accession>A0A1W0X078</accession>
<dbReference type="Gene3D" id="1.10.1530.10">
    <property type="match status" value="1"/>
</dbReference>
<protein>
    <submittedName>
        <fullName evidence="2">Uncharacterized protein</fullName>
    </submittedName>
</protein>
<dbReference type="OrthoDB" id="7881616at2759"/>
<sequence length="154" mass="17148">MSSSVDGAEVVVSIPEAKDFIRRCMEKAGATCEHSHLMADVLVMADQRSQFFPRFKSPYRPTRFHRNISYKHQPRLCSYESKDLAAGKVEIAMRKNHAIPAVWGVDSTGTATTNPADVYHSGGLLPSGGQAKNNFVKRTLRIVSMFIERSDTCQ</sequence>
<dbReference type="Proteomes" id="UP000192578">
    <property type="component" value="Unassembled WGS sequence"/>
</dbReference>
<dbReference type="SUPFAM" id="SSF89733">
    <property type="entry name" value="L-sulfolactate dehydrogenase-like"/>
    <property type="match status" value="1"/>
</dbReference>
<evidence type="ECO:0000313" key="3">
    <source>
        <dbReference type="Proteomes" id="UP000192578"/>
    </source>
</evidence>
<dbReference type="EMBL" id="MTYJ01000027">
    <property type="protein sequence ID" value="OQV20835.1"/>
    <property type="molecule type" value="Genomic_DNA"/>
</dbReference>
<dbReference type="InterPro" id="IPR043144">
    <property type="entry name" value="Mal/L-sulf/L-lact_DH-like_ah"/>
</dbReference>
<dbReference type="AlphaFoldDB" id="A0A1W0X078"/>
<gene>
    <name evidence="2" type="ORF">BV898_05179</name>
</gene>
<proteinExistence type="inferred from homology"/>
<reference evidence="3" key="1">
    <citation type="submission" date="2017-01" db="EMBL/GenBank/DDBJ databases">
        <title>Comparative genomics of anhydrobiosis in the tardigrade Hypsibius dujardini.</title>
        <authorList>
            <person name="Yoshida Y."/>
            <person name="Koutsovoulos G."/>
            <person name="Laetsch D."/>
            <person name="Stevens L."/>
            <person name="Kumar S."/>
            <person name="Horikawa D."/>
            <person name="Ishino K."/>
            <person name="Komine S."/>
            <person name="Tomita M."/>
            <person name="Blaxter M."/>
            <person name="Arakawa K."/>
        </authorList>
    </citation>
    <scope>NUCLEOTIDE SEQUENCE [LARGE SCALE GENOMIC DNA]</scope>
    <source>
        <strain evidence="3">Z151</strain>
    </source>
</reference>
<comment type="caution">
    <text evidence="2">The sequence shown here is derived from an EMBL/GenBank/DDBJ whole genome shotgun (WGS) entry which is preliminary data.</text>
</comment>